<gene>
    <name evidence="8" type="primary">LOC107071194</name>
</gene>
<keyword evidence="7" id="KW-1185">Reference proteome</keyword>
<feature type="domain" description="C2H2-type" evidence="6">
    <location>
        <begin position="378"/>
        <end position="405"/>
    </location>
</feature>
<accession>A0ABM1IZ27</accession>
<name>A0ABM1IZ27_POLDO</name>
<evidence type="ECO:0000313" key="8">
    <source>
        <dbReference type="RefSeq" id="XP_015185464.1"/>
    </source>
</evidence>
<keyword evidence="1" id="KW-0479">Metal-binding</keyword>
<dbReference type="PANTHER" id="PTHR23226">
    <property type="entry name" value="ZINC FINGER AND SCAN DOMAIN-CONTAINING"/>
    <property type="match status" value="1"/>
</dbReference>
<reference evidence="8" key="1">
    <citation type="submission" date="2025-08" db="UniProtKB">
        <authorList>
            <consortium name="RefSeq"/>
        </authorList>
    </citation>
    <scope>IDENTIFICATION</scope>
    <source>
        <tissue evidence="8">Whole body</tissue>
    </source>
</reference>
<dbReference type="GeneID" id="107071194"/>
<keyword evidence="4" id="KW-0862">Zinc</keyword>
<evidence type="ECO:0000256" key="1">
    <source>
        <dbReference type="ARBA" id="ARBA00022723"/>
    </source>
</evidence>
<dbReference type="SMART" id="SM00355">
    <property type="entry name" value="ZnF_C2H2"/>
    <property type="match status" value="4"/>
</dbReference>
<dbReference type="PROSITE" id="PS50157">
    <property type="entry name" value="ZINC_FINGER_C2H2_2"/>
    <property type="match status" value="4"/>
</dbReference>
<dbReference type="InterPro" id="IPR013087">
    <property type="entry name" value="Znf_C2H2_type"/>
</dbReference>
<dbReference type="InterPro" id="IPR036236">
    <property type="entry name" value="Znf_C2H2_sf"/>
</dbReference>
<evidence type="ECO:0000259" key="6">
    <source>
        <dbReference type="PROSITE" id="PS50157"/>
    </source>
</evidence>
<dbReference type="SUPFAM" id="SSF57667">
    <property type="entry name" value="beta-beta-alpha zinc fingers"/>
    <property type="match status" value="2"/>
</dbReference>
<feature type="domain" description="C2H2-type" evidence="6">
    <location>
        <begin position="350"/>
        <end position="377"/>
    </location>
</feature>
<keyword evidence="3 5" id="KW-0863">Zinc-finger</keyword>
<feature type="domain" description="C2H2-type" evidence="6">
    <location>
        <begin position="294"/>
        <end position="321"/>
    </location>
</feature>
<feature type="domain" description="C2H2-type" evidence="6">
    <location>
        <begin position="322"/>
        <end position="349"/>
    </location>
</feature>
<organism evidence="7 8">
    <name type="scientific">Polistes dominula</name>
    <name type="common">European paper wasp</name>
    <name type="synonym">Vespa dominula</name>
    <dbReference type="NCBI Taxonomy" id="743375"/>
    <lineage>
        <taxon>Eukaryota</taxon>
        <taxon>Metazoa</taxon>
        <taxon>Ecdysozoa</taxon>
        <taxon>Arthropoda</taxon>
        <taxon>Hexapoda</taxon>
        <taxon>Insecta</taxon>
        <taxon>Pterygota</taxon>
        <taxon>Neoptera</taxon>
        <taxon>Endopterygota</taxon>
        <taxon>Hymenoptera</taxon>
        <taxon>Apocrita</taxon>
        <taxon>Aculeata</taxon>
        <taxon>Vespoidea</taxon>
        <taxon>Vespidae</taxon>
        <taxon>Polistinae</taxon>
        <taxon>Polistini</taxon>
        <taxon>Polistes</taxon>
    </lineage>
</organism>
<evidence type="ECO:0000256" key="3">
    <source>
        <dbReference type="ARBA" id="ARBA00022771"/>
    </source>
</evidence>
<dbReference type="PROSITE" id="PS00028">
    <property type="entry name" value="ZINC_FINGER_C2H2_1"/>
    <property type="match status" value="4"/>
</dbReference>
<evidence type="ECO:0000256" key="4">
    <source>
        <dbReference type="ARBA" id="ARBA00022833"/>
    </source>
</evidence>
<dbReference type="Proteomes" id="UP000694924">
    <property type="component" value="Unplaced"/>
</dbReference>
<proteinExistence type="predicted"/>
<keyword evidence="2" id="KW-0677">Repeat</keyword>
<evidence type="ECO:0000256" key="2">
    <source>
        <dbReference type="ARBA" id="ARBA00022737"/>
    </source>
</evidence>
<sequence>MNFNESNNIQGTLPQFSEITLRMDPFLNDLNQFNISSSAIELSMAQHSPVYSVATGLNQNKQQIIVNSPNKYPGSLLTLTESSPIMQLYEKQCALNIPNYNQSNASLINVQSNSIPMRIIPNVYLPSMSQIDTSKEENKTDNEVIISEDFQQVFQLQGSNMAEYIQKIQASSIANMPLINLQIMKLQNEQPKEEKTEPIQNNILNIPSVPGFRNAQTQNGNHFVNSEQIDASLNHNDFNVNLISNQEVCESNTQVMKVEQQVQTDPPKNQKVMKFRAKLKEFKITVGLDGSKIYSCPDCNEIFHEVSQVKQHRQVHMQERKYQCGLCDAMLKRKEHLDQHMRGHSNKRPFKCSLCEKAFKRNEHLRRHNVIHSGNKNFICVICQKAFARKDHLHKHTQTHLATKKGKSKKDVFDTEAKEICDKTVEVLSMPKQQEINFLMKDSSNLLQHIQHLQKDQLLFTGSSLSITEEALRDIMAQQPFANISENISYVTPS</sequence>
<dbReference type="Pfam" id="PF00096">
    <property type="entry name" value="zf-C2H2"/>
    <property type="match status" value="3"/>
</dbReference>
<evidence type="ECO:0000256" key="5">
    <source>
        <dbReference type="PROSITE-ProRule" id="PRU00042"/>
    </source>
</evidence>
<evidence type="ECO:0000313" key="7">
    <source>
        <dbReference type="Proteomes" id="UP000694924"/>
    </source>
</evidence>
<dbReference type="Gene3D" id="3.30.160.60">
    <property type="entry name" value="Classic Zinc Finger"/>
    <property type="match status" value="4"/>
</dbReference>
<protein>
    <submittedName>
        <fullName evidence="8">Zinc finger protein 578-like isoform X1</fullName>
    </submittedName>
</protein>
<dbReference type="RefSeq" id="XP_015185464.1">
    <property type="nucleotide sequence ID" value="XM_015329978.1"/>
</dbReference>